<dbReference type="EMBL" id="FUYQ01000001">
    <property type="protein sequence ID" value="SKB25503.1"/>
    <property type="molecule type" value="Genomic_DNA"/>
</dbReference>
<evidence type="ECO:0000256" key="1">
    <source>
        <dbReference type="ARBA" id="ARBA00022448"/>
    </source>
</evidence>
<comment type="cofactor">
    <cofactor evidence="6">
        <name>FMN</name>
        <dbReference type="ChEBI" id="CHEBI:58210"/>
    </cofactor>
</comment>
<keyword evidence="6" id="KW-0472">Membrane</keyword>
<dbReference type="InterPro" id="IPR007329">
    <property type="entry name" value="FMN-bd"/>
</dbReference>
<keyword evidence="1 6" id="KW-0813">Transport</keyword>
<evidence type="ECO:0000259" key="9">
    <source>
        <dbReference type="SMART" id="SM00900"/>
    </source>
</evidence>
<feature type="signal peptide" evidence="8">
    <location>
        <begin position="1"/>
        <end position="27"/>
    </location>
</feature>
<dbReference type="Proteomes" id="UP000190852">
    <property type="component" value="Unassembled WGS sequence"/>
</dbReference>
<dbReference type="Gene3D" id="3.90.1010.20">
    <property type="match status" value="1"/>
</dbReference>
<dbReference type="GO" id="GO:0005886">
    <property type="term" value="C:plasma membrane"/>
    <property type="evidence" value="ECO:0007669"/>
    <property type="project" value="UniProtKB-SubCell"/>
</dbReference>
<dbReference type="PANTHER" id="PTHR36118:SF1">
    <property type="entry name" value="ION-TRANSLOCATING OXIDOREDUCTASE COMPLEX SUBUNIT G"/>
    <property type="match status" value="1"/>
</dbReference>
<keyword evidence="11" id="KW-1185">Reference proteome</keyword>
<sequence length="224" mass="23465">MAKLKSTLPNMLLSLTIICAGAGAILAGVNDFTKAPIAASKAAALENAIKEVTPPFDNNPTQEAYKAVSADGDSLLIYPAKKGGELIGVAVESSTQKGFSGEIKVIVGFDVEGKLFNYSVLQHAETPGLGSKMQEWFRTDKNKQNVLGRSLADGNLTVSKDGGDVDAITAATISSRAFLDAVNRAYSAYAGTQKWDGESGATSVGTDTETTSQTVTEKEGDKHE</sequence>
<evidence type="ECO:0000256" key="6">
    <source>
        <dbReference type="HAMAP-Rule" id="MF_00479"/>
    </source>
</evidence>
<keyword evidence="6" id="KW-1278">Translocase</keyword>
<feature type="modified residue" description="FMN phosphoryl threonine" evidence="6">
    <location>
        <position position="172"/>
    </location>
</feature>
<evidence type="ECO:0000256" key="5">
    <source>
        <dbReference type="ARBA" id="ARBA00022982"/>
    </source>
</evidence>
<feature type="region of interest" description="Disordered" evidence="7">
    <location>
        <begin position="195"/>
        <end position="224"/>
    </location>
</feature>
<dbReference type="NCBIfam" id="TIGR01947">
    <property type="entry name" value="rnfG"/>
    <property type="match status" value="1"/>
</dbReference>
<dbReference type="RefSeq" id="WP_079681830.1">
    <property type="nucleotide sequence ID" value="NZ_FUYQ01000001.1"/>
</dbReference>
<evidence type="ECO:0000256" key="3">
    <source>
        <dbReference type="ARBA" id="ARBA00022630"/>
    </source>
</evidence>
<keyword evidence="3 6" id="KW-0285">Flavoprotein</keyword>
<comment type="similarity">
    <text evidence="6">Belongs to the RnfG family.</text>
</comment>
<comment type="function">
    <text evidence="6">Part of a membrane-bound complex that couples electron transfer with translocation of ions across the membrane.</text>
</comment>
<dbReference type="HAMAP" id="MF_00479">
    <property type="entry name" value="RsxG_RnfG"/>
    <property type="match status" value="1"/>
</dbReference>
<feature type="domain" description="FMN-binding" evidence="9">
    <location>
        <begin position="98"/>
        <end position="189"/>
    </location>
</feature>
<dbReference type="SMART" id="SM00900">
    <property type="entry name" value="FMN_bind"/>
    <property type="match status" value="1"/>
</dbReference>
<evidence type="ECO:0000256" key="8">
    <source>
        <dbReference type="SAM" id="SignalP"/>
    </source>
</evidence>
<feature type="compositionally biased region" description="Low complexity" evidence="7">
    <location>
        <begin position="202"/>
        <end position="215"/>
    </location>
</feature>
<dbReference type="PIRSF" id="PIRSF006091">
    <property type="entry name" value="E_trnsport_RnfG"/>
    <property type="match status" value="1"/>
</dbReference>
<keyword evidence="2 6" id="KW-0597">Phosphoprotein</keyword>
<dbReference type="AlphaFoldDB" id="A0A1T4ZT52"/>
<proteinExistence type="inferred from homology"/>
<dbReference type="EC" id="7.-.-.-" evidence="6"/>
<evidence type="ECO:0000313" key="10">
    <source>
        <dbReference type="EMBL" id="SKB25503.1"/>
    </source>
</evidence>
<accession>A0A1T4ZT52</accession>
<keyword evidence="6" id="KW-1133">Transmembrane helix</keyword>
<gene>
    <name evidence="6" type="primary">rnfG</name>
    <name evidence="10" type="ORF">SAMN05660349_00042</name>
</gene>
<dbReference type="GO" id="GO:0010181">
    <property type="term" value="F:FMN binding"/>
    <property type="evidence" value="ECO:0007669"/>
    <property type="project" value="InterPro"/>
</dbReference>
<dbReference type="GO" id="GO:0009055">
    <property type="term" value="F:electron transfer activity"/>
    <property type="evidence" value="ECO:0007669"/>
    <property type="project" value="InterPro"/>
</dbReference>
<name>A0A1T4ZT52_9BACT</name>
<evidence type="ECO:0000256" key="2">
    <source>
        <dbReference type="ARBA" id="ARBA00022553"/>
    </source>
</evidence>
<dbReference type="GO" id="GO:0022900">
    <property type="term" value="P:electron transport chain"/>
    <property type="evidence" value="ECO:0007669"/>
    <property type="project" value="UniProtKB-UniRule"/>
</dbReference>
<dbReference type="Pfam" id="PF04205">
    <property type="entry name" value="FMN_bind"/>
    <property type="match status" value="1"/>
</dbReference>
<dbReference type="PANTHER" id="PTHR36118">
    <property type="entry name" value="ION-TRANSLOCATING OXIDOREDUCTASE COMPLEX SUBUNIT G"/>
    <property type="match status" value="1"/>
</dbReference>
<keyword evidence="6" id="KW-1003">Cell membrane</keyword>
<keyword evidence="5 6" id="KW-0249">Electron transport</keyword>
<evidence type="ECO:0000256" key="4">
    <source>
        <dbReference type="ARBA" id="ARBA00022643"/>
    </source>
</evidence>
<keyword evidence="8" id="KW-0732">Signal</keyword>
<reference evidence="11" key="1">
    <citation type="submission" date="2017-02" db="EMBL/GenBank/DDBJ databases">
        <authorList>
            <person name="Varghese N."/>
            <person name="Submissions S."/>
        </authorList>
    </citation>
    <scope>NUCLEOTIDE SEQUENCE [LARGE SCALE GENOMIC DNA]</scope>
    <source>
        <strain evidence="11">DSM 24967</strain>
    </source>
</reference>
<evidence type="ECO:0000256" key="7">
    <source>
        <dbReference type="SAM" id="MobiDB-lite"/>
    </source>
</evidence>
<protein>
    <recommendedName>
        <fullName evidence="6">Ion-translocating oxidoreductase complex subunit G</fullName>
        <ecNumber evidence="6">7.-.-.-</ecNumber>
    </recommendedName>
    <alternativeName>
        <fullName evidence="6">Rnf electron transport complex subunit G</fullName>
    </alternativeName>
</protein>
<comment type="subunit">
    <text evidence="6">The complex is composed of six subunits: RnfA, RnfB, RnfC, RnfD, RnfE and RnfG.</text>
</comment>
<dbReference type="InterPro" id="IPR010209">
    <property type="entry name" value="Ion_transpt_RnfG/RsxG"/>
</dbReference>
<evidence type="ECO:0000313" key="11">
    <source>
        <dbReference type="Proteomes" id="UP000190852"/>
    </source>
</evidence>
<keyword evidence="6" id="KW-0812">Transmembrane</keyword>
<organism evidence="10 11">
    <name type="scientific">Parabacteroides chartae</name>
    <dbReference type="NCBI Taxonomy" id="1037355"/>
    <lineage>
        <taxon>Bacteria</taxon>
        <taxon>Pseudomonadati</taxon>
        <taxon>Bacteroidota</taxon>
        <taxon>Bacteroidia</taxon>
        <taxon>Bacteroidales</taxon>
        <taxon>Tannerellaceae</taxon>
        <taxon>Parabacteroides</taxon>
    </lineage>
</organism>
<comment type="subcellular location">
    <subcellularLocation>
        <location evidence="6">Cell membrane</location>
        <topology evidence="6">Single-pass membrane protein</topology>
    </subcellularLocation>
</comment>
<keyword evidence="4 6" id="KW-0288">FMN</keyword>
<feature type="chain" id="PRO_5010540749" description="Ion-translocating oxidoreductase complex subunit G" evidence="8">
    <location>
        <begin position="28"/>
        <end position="224"/>
    </location>
</feature>